<dbReference type="AlphaFoldDB" id="X1LNQ7"/>
<protein>
    <submittedName>
        <fullName evidence="1">Uncharacterized protein</fullName>
    </submittedName>
</protein>
<name>X1LNQ7_9ZZZZ</name>
<accession>X1LNQ7</accession>
<reference evidence="1" key="1">
    <citation type="journal article" date="2014" name="Front. Microbiol.">
        <title>High frequency of phylogenetically diverse reductive dehalogenase-homologous genes in deep subseafloor sedimentary metagenomes.</title>
        <authorList>
            <person name="Kawai M."/>
            <person name="Futagami T."/>
            <person name="Toyoda A."/>
            <person name="Takaki Y."/>
            <person name="Nishi S."/>
            <person name="Hori S."/>
            <person name="Arai W."/>
            <person name="Tsubouchi T."/>
            <person name="Morono Y."/>
            <person name="Uchiyama I."/>
            <person name="Ito T."/>
            <person name="Fujiyama A."/>
            <person name="Inagaki F."/>
            <person name="Takami H."/>
        </authorList>
    </citation>
    <scope>NUCLEOTIDE SEQUENCE</scope>
    <source>
        <strain evidence="1">Expedition CK06-06</strain>
    </source>
</reference>
<sequence length="100" mass="11597">MSVIAGGTLNIQRTLPYDFKQVRRNNRSIQTNRRGFKPSIRRQRYSFQPNDLVRYGKKICRVKGVFNYGKWVRLVDSIGNIINSNVKNVELICYGKGIFG</sequence>
<proteinExistence type="predicted"/>
<organism evidence="1">
    <name type="scientific">marine sediment metagenome</name>
    <dbReference type="NCBI Taxonomy" id="412755"/>
    <lineage>
        <taxon>unclassified sequences</taxon>
        <taxon>metagenomes</taxon>
        <taxon>ecological metagenomes</taxon>
    </lineage>
</organism>
<comment type="caution">
    <text evidence="1">The sequence shown here is derived from an EMBL/GenBank/DDBJ whole genome shotgun (WGS) entry which is preliminary data.</text>
</comment>
<gene>
    <name evidence="1" type="ORF">S06H3_25330</name>
</gene>
<evidence type="ECO:0000313" key="1">
    <source>
        <dbReference type="EMBL" id="GAI20743.1"/>
    </source>
</evidence>
<dbReference type="EMBL" id="BARV01014578">
    <property type="protein sequence ID" value="GAI20743.1"/>
    <property type="molecule type" value="Genomic_DNA"/>
</dbReference>